<evidence type="ECO:0000256" key="1">
    <source>
        <dbReference type="SAM" id="Phobius"/>
    </source>
</evidence>
<accession>A0ABW0XME4</accession>
<keyword evidence="3" id="KW-1185">Reference proteome</keyword>
<evidence type="ECO:0000313" key="3">
    <source>
        <dbReference type="Proteomes" id="UP001596183"/>
    </source>
</evidence>
<keyword evidence="1" id="KW-0472">Membrane</keyword>
<proteinExistence type="predicted"/>
<organism evidence="2 3">
    <name type="scientific">Streptomyces incanus</name>
    <dbReference type="NCBI Taxonomy" id="887453"/>
    <lineage>
        <taxon>Bacteria</taxon>
        <taxon>Bacillati</taxon>
        <taxon>Actinomycetota</taxon>
        <taxon>Actinomycetes</taxon>
        <taxon>Kitasatosporales</taxon>
        <taxon>Streptomycetaceae</taxon>
        <taxon>Streptomyces</taxon>
    </lineage>
</organism>
<keyword evidence="1" id="KW-1133">Transmembrane helix</keyword>
<dbReference type="EMBL" id="JBHSPC010000040">
    <property type="protein sequence ID" value="MFC5671616.1"/>
    <property type="molecule type" value="Genomic_DNA"/>
</dbReference>
<gene>
    <name evidence="2" type="ORF">ACFP2V_16245</name>
</gene>
<comment type="caution">
    <text evidence="2">The sequence shown here is derived from an EMBL/GenBank/DDBJ whole genome shotgun (WGS) entry which is preliminary data.</text>
</comment>
<keyword evidence="1" id="KW-0812">Transmembrane</keyword>
<feature type="transmembrane region" description="Helical" evidence="1">
    <location>
        <begin position="34"/>
        <end position="55"/>
    </location>
</feature>
<sequence>MSSSTSTHRASLTVLLAALVGSEAALMASDAGDGVRYGVGAVVAVAILFVVARIARAKSSH</sequence>
<dbReference type="Proteomes" id="UP001596183">
    <property type="component" value="Unassembled WGS sequence"/>
</dbReference>
<name>A0ABW0XME4_9ACTN</name>
<dbReference type="RefSeq" id="WP_381212023.1">
    <property type="nucleotide sequence ID" value="NZ_JBHSPC010000040.1"/>
</dbReference>
<protein>
    <submittedName>
        <fullName evidence="2">Uncharacterized protein</fullName>
    </submittedName>
</protein>
<evidence type="ECO:0000313" key="2">
    <source>
        <dbReference type="EMBL" id="MFC5671616.1"/>
    </source>
</evidence>
<reference evidence="3" key="1">
    <citation type="journal article" date="2019" name="Int. J. Syst. Evol. Microbiol.">
        <title>The Global Catalogue of Microorganisms (GCM) 10K type strain sequencing project: providing services to taxonomists for standard genome sequencing and annotation.</title>
        <authorList>
            <consortium name="The Broad Institute Genomics Platform"/>
            <consortium name="The Broad Institute Genome Sequencing Center for Infectious Disease"/>
            <person name="Wu L."/>
            <person name="Ma J."/>
        </authorList>
    </citation>
    <scope>NUCLEOTIDE SEQUENCE [LARGE SCALE GENOMIC DNA]</scope>
    <source>
        <strain evidence="3">JCM 13852</strain>
    </source>
</reference>